<gene>
    <name evidence="2" type="ORF">RSOLAG22IIIB_10084</name>
</gene>
<keyword evidence="3" id="KW-1185">Reference proteome</keyword>
<organism evidence="2 3">
    <name type="scientific">Rhizoctonia solani</name>
    <dbReference type="NCBI Taxonomy" id="456999"/>
    <lineage>
        <taxon>Eukaryota</taxon>
        <taxon>Fungi</taxon>
        <taxon>Dikarya</taxon>
        <taxon>Basidiomycota</taxon>
        <taxon>Agaricomycotina</taxon>
        <taxon>Agaricomycetes</taxon>
        <taxon>Cantharellales</taxon>
        <taxon>Ceratobasidiaceae</taxon>
        <taxon>Rhizoctonia</taxon>
    </lineage>
</organism>
<evidence type="ECO:0000313" key="3">
    <source>
        <dbReference type="Proteomes" id="UP000044841"/>
    </source>
</evidence>
<sequence length="306" mass="35208">MPFRWPDPIQYIYQGFEIQKEDFALDTEDPIPAKKGQVKVRALDGFLFIRKGKFFYPTQGLPDEWWKEVTVFGYISALTGNFKYYIWAGQWDEDYDDKHHEVVVLGNLSGISWSADQHWRNGSEPTLWLDTKLGFSYALLEPAEEYDRGSWAPTALSWINASDTAQPTDGLFHRVERHDPRPTWWDSTGDDAWERFQRQVQTKPIAEDVGKARSVTNTHLANGSCATEPIDVDLFDEVHPTPCMVAPKVPFGQPSKQPVLKTVSKPKKQTQARGRPVRKPKVLMGPSKPRQRRKQEIKEEIYITSD</sequence>
<proteinExistence type="predicted"/>
<feature type="compositionally biased region" description="Basic residues" evidence="1">
    <location>
        <begin position="264"/>
        <end position="281"/>
    </location>
</feature>
<evidence type="ECO:0000313" key="2">
    <source>
        <dbReference type="EMBL" id="CUA72104.1"/>
    </source>
</evidence>
<name>A0A0K6G167_9AGAM</name>
<feature type="compositionally biased region" description="Basic and acidic residues" evidence="1">
    <location>
        <begin position="294"/>
        <end position="306"/>
    </location>
</feature>
<feature type="region of interest" description="Disordered" evidence="1">
    <location>
        <begin position="252"/>
        <end position="306"/>
    </location>
</feature>
<dbReference type="EMBL" id="CYGV01001286">
    <property type="protein sequence ID" value="CUA72104.1"/>
    <property type="molecule type" value="Genomic_DNA"/>
</dbReference>
<reference evidence="2 3" key="1">
    <citation type="submission" date="2015-07" db="EMBL/GenBank/DDBJ databases">
        <authorList>
            <person name="Noorani M."/>
        </authorList>
    </citation>
    <scope>NUCLEOTIDE SEQUENCE [LARGE SCALE GENOMIC DNA]</scope>
    <source>
        <strain evidence="2">BBA 69670</strain>
    </source>
</reference>
<dbReference type="Proteomes" id="UP000044841">
    <property type="component" value="Unassembled WGS sequence"/>
</dbReference>
<protein>
    <submittedName>
        <fullName evidence="2">Uncharacterized protein</fullName>
    </submittedName>
</protein>
<accession>A0A0K6G167</accession>
<dbReference type="AlphaFoldDB" id="A0A0K6G167"/>
<evidence type="ECO:0000256" key="1">
    <source>
        <dbReference type="SAM" id="MobiDB-lite"/>
    </source>
</evidence>